<dbReference type="SUPFAM" id="SSF82689">
    <property type="entry name" value="Mechanosensitive channel protein MscS (YggB), C-terminal domain"/>
    <property type="match status" value="1"/>
</dbReference>
<accession>A0A6N6N6N0</accession>
<evidence type="ECO:0000259" key="10">
    <source>
        <dbReference type="Pfam" id="PF21088"/>
    </source>
</evidence>
<feature type="transmembrane region" description="Helical" evidence="7">
    <location>
        <begin position="402"/>
        <end position="424"/>
    </location>
</feature>
<keyword evidence="4 7" id="KW-0812">Transmembrane</keyword>
<dbReference type="OrthoDB" id="9775207at2"/>
<feature type="domain" description="Mechanosensitive ion channel MscS" evidence="9">
    <location>
        <begin position="494"/>
        <end position="559"/>
    </location>
</feature>
<feature type="transmembrane region" description="Helical" evidence="7">
    <location>
        <begin position="330"/>
        <end position="347"/>
    </location>
</feature>
<dbReference type="Gene3D" id="2.30.30.60">
    <property type="match status" value="1"/>
</dbReference>
<dbReference type="Pfam" id="PF21088">
    <property type="entry name" value="MS_channel_1st"/>
    <property type="match status" value="1"/>
</dbReference>
<keyword evidence="5 7" id="KW-1133">Transmembrane helix</keyword>
<evidence type="ECO:0000256" key="7">
    <source>
        <dbReference type="SAM" id="Phobius"/>
    </source>
</evidence>
<dbReference type="InterPro" id="IPR023408">
    <property type="entry name" value="MscS_beta-dom_sf"/>
</dbReference>
<organism evidence="11 12">
    <name type="scientific">Pseudodesulfovibrio senegalensis</name>
    <dbReference type="NCBI Taxonomy" id="1721087"/>
    <lineage>
        <taxon>Bacteria</taxon>
        <taxon>Pseudomonadati</taxon>
        <taxon>Thermodesulfobacteriota</taxon>
        <taxon>Desulfovibrionia</taxon>
        <taxon>Desulfovibrionales</taxon>
        <taxon>Desulfovibrionaceae</taxon>
    </lineage>
</organism>
<proteinExistence type="inferred from homology"/>
<dbReference type="GO" id="GO:0005886">
    <property type="term" value="C:plasma membrane"/>
    <property type="evidence" value="ECO:0007669"/>
    <property type="project" value="UniProtKB-SubCell"/>
</dbReference>
<evidence type="ECO:0000256" key="5">
    <source>
        <dbReference type="ARBA" id="ARBA00022989"/>
    </source>
</evidence>
<dbReference type="PANTHER" id="PTHR43634">
    <property type="entry name" value="OW CONDUCTANCE MECHANOSENSITIVE CHANNEL"/>
    <property type="match status" value="1"/>
</dbReference>
<feature type="signal peptide" evidence="8">
    <location>
        <begin position="1"/>
        <end position="25"/>
    </location>
</feature>
<dbReference type="GO" id="GO:0008381">
    <property type="term" value="F:mechanosensitive monoatomic ion channel activity"/>
    <property type="evidence" value="ECO:0007669"/>
    <property type="project" value="UniProtKB-ARBA"/>
</dbReference>
<feature type="chain" id="PRO_5027055460" evidence="8">
    <location>
        <begin position="26"/>
        <end position="700"/>
    </location>
</feature>
<dbReference type="InterPro" id="IPR049142">
    <property type="entry name" value="MS_channel_1st"/>
</dbReference>
<evidence type="ECO:0000256" key="6">
    <source>
        <dbReference type="ARBA" id="ARBA00023136"/>
    </source>
</evidence>
<evidence type="ECO:0000256" key="8">
    <source>
        <dbReference type="SAM" id="SignalP"/>
    </source>
</evidence>
<evidence type="ECO:0000256" key="3">
    <source>
        <dbReference type="ARBA" id="ARBA00022475"/>
    </source>
</evidence>
<keyword evidence="6 7" id="KW-0472">Membrane</keyword>
<evidence type="ECO:0000256" key="4">
    <source>
        <dbReference type="ARBA" id="ARBA00022692"/>
    </source>
</evidence>
<evidence type="ECO:0000256" key="2">
    <source>
        <dbReference type="ARBA" id="ARBA00008017"/>
    </source>
</evidence>
<evidence type="ECO:0000256" key="1">
    <source>
        <dbReference type="ARBA" id="ARBA00004651"/>
    </source>
</evidence>
<dbReference type="InterPro" id="IPR006685">
    <property type="entry name" value="MscS_channel_2nd"/>
</dbReference>
<dbReference type="InterPro" id="IPR010920">
    <property type="entry name" value="LSM_dom_sf"/>
</dbReference>
<dbReference type="Gene3D" id="1.10.287.1260">
    <property type="match status" value="1"/>
</dbReference>
<dbReference type="Pfam" id="PF00924">
    <property type="entry name" value="MS_channel_2nd"/>
    <property type="match status" value="1"/>
</dbReference>
<evidence type="ECO:0000259" key="9">
    <source>
        <dbReference type="Pfam" id="PF00924"/>
    </source>
</evidence>
<dbReference type="InterPro" id="IPR045042">
    <property type="entry name" value="YnaI-like"/>
</dbReference>
<sequence>MKRLPSVFVPFAVAIVLLLPNYAQAANTHHADGLRTLFRSFMEAMISDEAGKGNKPPLDQYIAFTENGPKESLIRKSISRLFFVLENQGLDMDEAIPDAPQDSDTAVVYIKDGRGTPLPLTLRKDSEGKWRFSDKSICQPALTRVYAHLRNRLEKVTNLGKDSDEFNPRFVSPYRSMMTLIAGVENFAGYNLQDATQALDLSELSPPKQVTEGPNLAIMLYRVLTLESAVDVDDLPATSESSKAPTFLHRNGLGAIGMQITTDKDGLKSWKFSPETLDVVKDIYDETIADALKQGINPFLGANLTTTVRLDDFIQQHAPAMEQPVFGINLWKYLALVIVLILSPLAWRLGHKNGHIIMLWLKAKKPQLYLEDKVNSLALPMKILFLTGLWEMYAELVLDYEFFASITILCIRTAFTLSATLVGCQAVMFTSRWLADVSGSRSQGTFILVMGQMLRIVVGLIGLFQVAALFGQDSTRVLAALGIGGVALALASKNTVENIFGTIMIITSRPFANGHRIQVNNIRGVVENVGIRSTTIRTRESSLVTIPNATFITSAVDNMGKRESRRFKTLLSLTYDTPPDKLVAYVSGIKALLNENNKIKPSHRHVSVYDLGSHSIDIRINMHLDVEKKSEELALRERLILDFMILAETIGVEFAFPTQTIQTMAAPIPNHEDMGGERRANALGKEAASMVIRQHSEKNT</sequence>
<dbReference type="InterPro" id="IPR011014">
    <property type="entry name" value="MscS_channel_TM-2"/>
</dbReference>
<dbReference type="AlphaFoldDB" id="A0A6N6N6N0"/>
<dbReference type="RefSeq" id="WP_151149759.1">
    <property type="nucleotide sequence ID" value="NZ_WAIE01000001.1"/>
</dbReference>
<keyword evidence="12" id="KW-1185">Reference proteome</keyword>
<dbReference type="Proteomes" id="UP000438699">
    <property type="component" value="Unassembled WGS sequence"/>
</dbReference>
<dbReference type="InterPro" id="IPR011066">
    <property type="entry name" value="MscS_channel_C_sf"/>
</dbReference>
<comment type="caution">
    <text evidence="11">The sequence shown here is derived from an EMBL/GenBank/DDBJ whole genome shotgun (WGS) entry which is preliminary data.</text>
</comment>
<reference evidence="11 12" key="1">
    <citation type="journal article" date="2017" name="Int. J. Syst. Evol. Microbiol.">
        <title>Desulfovibrio senegalensis sp. nov., a mesophilic sulfate reducer isolated from marine sediment.</title>
        <authorList>
            <person name="Thioye A."/>
            <person name="Gam Z.B.A."/>
            <person name="Mbengue M."/>
            <person name="Cayol J.L."/>
            <person name="Joseph-Bartoli M."/>
            <person name="Toure-Kane C."/>
            <person name="Labat M."/>
        </authorList>
    </citation>
    <scope>NUCLEOTIDE SEQUENCE [LARGE SCALE GENOMIC DNA]</scope>
    <source>
        <strain evidence="11 12">DSM 101509</strain>
    </source>
</reference>
<feature type="transmembrane region" description="Helical" evidence="7">
    <location>
        <begin position="477"/>
        <end position="496"/>
    </location>
</feature>
<comment type="subcellular location">
    <subcellularLocation>
        <location evidence="1">Cell membrane</location>
        <topology evidence="1">Multi-pass membrane protein</topology>
    </subcellularLocation>
</comment>
<dbReference type="SUPFAM" id="SSF82861">
    <property type="entry name" value="Mechanosensitive channel protein MscS (YggB), transmembrane region"/>
    <property type="match status" value="1"/>
</dbReference>
<feature type="transmembrane region" description="Helical" evidence="7">
    <location>
        <begin position="445"/>
        <end position="471"/>
    </location>
</feature>
<comment type="similarity">
    <text evidence="2">Belongs to the MscS (TC 1.A.23) family.</text>
</comment>
<keyword evidence="3" id="KW-1003">Cell membrane</keyword>
<evidence type="ECO:0000313" key="12">
    <source>
        <dbReference type="Proteomes" id="UP000438699"/>
    </source>
</evidence>
<dbReference type="SUPFAM" id="SSF50182">
    <property type="entry name" value="Sm-like ribonucleoproteins"/>
    <property type="match status" value="1"/>
</dbReference>
<protein>
    <submittedName>
        <fullName evidence="11">Mechanosensitive ion channel family protein</fullName>
    </submittedName>
</protein>
<gene>
    <name evidence="11" type="ORF">F8A88_03785</name>
</gene>
<dbReference type="PANTHER" id="PTHR43634:SF2">
    <property type="entry name" value="LOW CONDUCTANCE MECHANOSENSITIVE CHANNEL YNAI"/>
    <property type="match status" value="1"/>
</dbReference>
<feature type="domain" description="Mechanosensitive ion channel transmembrane helices 2/3" evidence="10">
    <location>
        <begin position="453"/>
        <end position="493"/>
    </location>
</feature>
<keyword evidence="8" id="KW-0732">Signal</keyword>
<dbReference type="EMBL" id="WAIE01000001">
    <property type="protein sequence ID" value="KAB1443388.1"/>
    <property type="molecule type" value="Genomic_DNA"/>
</dbReference>
<evidence type="ECO:0000313" key="11">
    <source>
        <dbReference type="EMBL" id="KAB1443388.1"/>
    </source>
</evidence>
<name>A0A6N6N6N0_9BACT</name>